<evidence type="ECO:0000313" key="2">
    <source>
        <dbReference type="EMBL" id="MFC4720747.1"/>
    </source>
</evidence>
<comment type="caution">
    <text evidence="2">The sequence shown here is derived from an EMBL/GenBank/DDBJ whole genome shotgun (WGS) entry which is preliminary data.</text>
</comment>
<organism evidence="2 3">
    <name type="scientific">Geojedonia litorea</name>
    <dbReference type="NCBI Taxonomy" id="1268269"/>
    <lineage>
        <taxon>Bacteria</taxon>
        <taxon>Pseudomonadati</taxon>
        <taxon>Bacteroidota</taxon>
        <taxon>Flavobacteriia</taxon>
        <taxon>Flavobacteriales</taxon>
        <taxon>Flavobacteriaceae</taxon>
        <taxon>Geojedonia</taxon>
    </lineage>
</organism>
<dbReference type="RefSeq" id="WP_387959821.1">
    <property type="nucleotide sequence ID" value="NZ_JBHSGP010000004.1"/>
</dbReference>
<keyword evidence="2" id="KW-0378">Hydrolase</keyword>
<evidence type="ECO:0000259" key="1">
    <source>
        <dbReference type="Pfam" id="PF00561"/>
    </source>
</evidence>
<accession>A0ABV9MXP9</accession>
<protein>
    <submittedName>
        <fullName evidence="2">Alpha/beta fold hydrolase</fullName>
    </submittedName>
</protein>
<dbReference type="PANTHER" id="PTHR46438">
    <property type="entry name" value="ALPHA/BETA-HYDROLASES SUPERFAMILY PROTEIN"/>
    <property type="match status" value="1"/>
</dbReference>
<dbReference type="PANTHER" id="PTHR46438:SF11">
    <property type="entry name" value="LIPASE-RELATED"/>
    <property type="match status" value="1"/>
</dbReference>
<dbReference type="Pfam" id="PF00561">
    <property type="entry name" value="Abhydrolase_1"/>
    <property type="match status" value="1"/>
</dbReference>
<keyword evidence="3" id="KW-1185">Reference proteome</keyword>
<dbReference type="Gene3D" id="3.40.50.1820">
    <property type="entry name" value="alpha/beta hydrolase"/>
    <property type="match status" value="1"/>
</dbReference>
<dbReference type="InterPro" id="IPR029058">
    <property type="entry name" value="AB_hydrolase_fold"/>
</dbReference>
<evidence type="ECO:0000313" key="3">
    <source>
        <dbReference type="Proteomes" id="UP001595953"/>
    </source>
</evidence>
<proteinExistence type="predicted"/>
<reference evidence="3" key="1">
    <citation type="journal article" date="2019" name="Int. J. Syst. Evol. Microbiol.">
        <title>The Global Catalogue of Microorganisms (GCM) 10K type strain sequencing project: providing services to taxonomists for standard genome sequencing and annotation.</title>
        <authorList>
            <consortium name="The Broad Institute Genomics Platform"/>
            <consortium name="The Broad Institute Genome Sequencing Center for Infectious Disease"/>
            <person name="Wu L."/>
            <person name="Ma J."/>
        </authorList>
    </citation>
    <scope>NUCLEOTIDE SEQUENCE [LARGE SCALE GENOMIC DNA]</scope>
    <source>
        <strain evidence="3">CCUG 63682</strain>
    </source>
</reference>
<dbReference type="SUPFAM" id="SSF53474">
    <property type="entry name" value="alpha/beta-Hydrolases"/>
    <property type="match status" value="1"/>
</dbReference>
<name>A0ABV9MXP9_9FLAO</name>
<dbReference type="GO" id="GO:0016787">
    <property type="term" value="F:hydrolase activity"/>
    <property type="evidence" value="ECO:0007669"/>
    <property type="project" value="UniProtKB-KW"/>
</dbReference>
<gene>
    <name evidence="2" type="ORF">ACFO5O_00320</name>
</gene>
<dbReference type="InterPro" id="IPR000073">
    <property type="entry name" value="AB_hydrolase_1"/>
</dbReference>
<dbReference type="Proteomes" id="UP001595953">
    <property type="component" value="Unassembled WGS sequence"/>
</dbReference>
<dbReference type="EMBL" id="JBHSGP010000004">
    <property type="protein sequence ID" value="MFC4720747.1"/>
    <property type="molecule type" value="Genomic_DNA"/>
</dbReference>
<feature type="domain" description="AB hydrolase-1" evidence="1">
    <location>
        <begin position="74"/>
        <end position="171"/>
    </location>
</feature>
<sequence>MEKYLVHTIGKFYNVISYISASYAGDKAISLFTKPRKGQITEEQDEFLGTAFQEELQFEKKPIMTYRWLGKKKTILLAHGWESNSARWKPLVFKLKNKGFNIIALDAPAHGYSKNNSFNAILYSDYINVVAQRFQPEIIIGHSVGGMAAVFCQNKYKLKSVQKLILLGAPSEFKNILKRYTDMLGYNERIVNQLNSIIIERFGNDPNNYSTAKYLESINSQGLIIHDEDDDVIPYTEAIQIKQSFKNSKLITTKGLGHSLNNETVASFISDFIEA</sequence>